<accession>A0A4Z0CAK0</accession>
<dbReference type="InterPro" id="IPR035890">
    <property type="entry name" value="Anti-sigma-28_factor_FlgM_sf"/>
</dbReference>
<evidence type="ECO:0000313" key="11">
    <source>
        <dbReference type="EMBL" id="TFZ08371.1"/>
    </source>
</evidence>
<feature type="region of interest" description="Disordered" evidence="9">
    <location>
        <begin position="1"/>
        <end position="33"/>
    </location>
</feature>
<comment type="function">
    <text evidence="7">Responsible for the coupling of flagellin expression to flagellar assembly by preventing expression of the flagellin genes when a component of the middle class of proteins is defective. It negatively regulates flagellar genes by inhibiting the activity of FliA by directly binding to FliA.</text>
</comment>
<evidence type="ECO:0000256" key="4">
    <source>
        <dbReference type="ARBA" id="ARBA00022795"/>
    </source>
</evidence>
<dbReference type="GO" id="GO:0044781">
    <property type="term" value="P:bacterial-type flagellum organization"/>
    <property type="evidence" value="ECO:0007669"/>
    <property type="project" value="UniProtKB-KW"/>
</dbReference>
<proteinExistence type="inferred from homology"/>
<dbReference type="RefSeq" id="WP_135248307.1">
    <property type="nucleotide sequence ID" value="NZ_SMLK01000001.1"/>
</dbReference>
<evidence type="ECO:0000256" key="6">
    <source>
        <dbReference type="ARBA" id="ARBA00023163"/>
    </source>
</evidence>
<dbReference type="OrthoDB" id="5298032at2"/>
<evidence type="ECO:0000256" key="3">
    <source>
        <dbReference type="ARBA" id="ARBA00022491"/>
    </source>
</evidence>
<reference evidence="11 12" key="1">
    <citation type="submission" date="2019-03" db="EMBL/GenBank/DDBJ databases">
        <title>Ramlibacter sp. 18x22-1, whole genome shotgun sequence.</title>
        <authorList>
            <person name="Zhang X."/>
            <person name="Feng G."/>
            <person name="Zhu H."/>
        </authorList>
    </citation>
    <scope>NUCLEOTIDE SEQUENCE [LARGE SCALE GENOMIC DNA]</scope>
    <source>
        <strain evidence="11 12">18x22-1</strain>
    </source>
</reference>
<name>A0A4Z0CAK0_9BURK</name>
<dbReference type="Pfam" id="PF04316">
    <property type="entry name" value="FlgM"/>
    <property type="match status" value="1"/>
</dbReference>
<keyword evidence="12" id="KW-1185">Reference proteome</keyword>
<keyword evidence="3" id="KW-0678">Repressor</keyword>
<dbReference type="AlphaFoldDB" id="A0A4Z0CAK0"/>
<dbReference type="Proteomes" id="UP000297839">
    <property type="component" value="Unassembled WGS sequence"/>
</dbReference>
<evidence type="ECO:0000256" key="8">
    <source>
        <dbReference type="ARBA" id="ARBA00030117"/>
    </source>
</evidence>
<comment type="caution">
    <text evidence="11">The sequence shown here is derived from an EMBL/GenBank/DDBJ whole genome shotgun (WGS) entry which is preliminary data.</text>
</comment>
<dbReference type="SUPFAM" id="SSF101498">
    <property type="entry name" value="Anti-sigma factor FlgM"/>
    <property type="match status" value="1"/>
</dbReference>
<dbReference type="EMBL" id="SMLK01000001">
    <property type="protein sequence ID" value="TFZ08371.1"/>
    <property type="molecule type" value="Genomic_DNA"/>
</dbReference>
<sequence length="97" mass="9409">MKIGSTHDLTPAAPAAGSSRPAAPVAPLSATPAVDTADVSPAGAALVRAAGGSDFDQAKVDAVRKAISEGRFTVNAGAIADQLISDATALLSPRSAG</sequence>
<keyword evidence="5" id="KW-0805">Transcription regulation</keyword>
<evidence type="ECO:0000256" key="9">
    <source>
        <dbReference type="SAM" id="MobiDB-lite"/>
    </source>
</evidence>
<dbReference type="NCBIfam" id="TIGR03824">
    <property type="entry name" value="FlgM_jcvi"/>
    <property type="match status" value="1"/>
</dbReference>
<evidence type="ECO:0000256" key="2">
    <source>
        <dbReference type="ARBA" id="ARBA00017823"/>
    </source>
</evidence>
<feature type="compositionally biased region" description="Low complexity" evidence="9">
    <location>
        <begin position="11"/>
        <end position="27"/>
    </location>
</feature>
<keyword evidence="11" id="KW-0282">Flagellum</keyword>
<keyword evidence="11" id="KW-0966">Cell projection</keyword>
<dbReference type="InterPro" id="IPR007412">
    <property type="entry name" value="FlgM"/>
</dbReference>
<evidence type="ECO:0000259" key="10">
    <source>
        <dbReference type="Pfam" id="PF04316"/>
    </source>
</evidence>
<keyword evidence="4" id="KW-1005">Bacterial flagellum biogenesis</keyword>
<comment type="similarity">
    <text evidence="1">Belongs to the FlgM family.</text>
</comment>
<feature type="domain" description="Anti-sigma-28 factor FlgM C-terminal" evidence="10">
    <location>
        <begin position="38"/>
        <end position="84"/>
    </location>
</feature>
<evidence type="ECO:0000313" key="12">
    <source>
        <dbReference type="Proteomes" id="UP000297839"/>
    </source>
</evidence>
<organism evidence="11 12">
    <name type="scientific">Ramlibacter humi</name>
    <dbReference type="NCBI Taxonomy" id="2530451"/>
    <lineage>
        <taxon>Bacteria</taxon>
        <taxon>Pseudomonadati</taxon>
        <taxon>Pseudomonadota</taxon>
        <taxon>Betaproteobacteria</taxon>
        <taxon>Burkholderiales</taxon>
        <taxon>Comamonadaceae</taxon>
        <taxon>Ramlibacter</taxon>
    </lineage>
</organism>
<dbReference type="InterPro" id="IPR031316">
    <property type="entry name" value="FlgM_C"/>
</dbReference>
<gene>
    <name evidence="11" type="primary">flgM</name>
    <name evidence="11" type="ORF">EZ216_04240</name>
</gene>
<keyword evidence="6" id="KW-0804">Transcription</keyword>
<protein>
    <recommendedName>
        <fullName evidence="2">Negative regulator of flagellin synthesis</fullName>
    </recommendedName>
    <alternativeName>
        <fullName evidence="8">Anti-sigma-28 factor</fullName>
    </alternativeName>
</protein>
<evidence type="ECO:0000256" key="7">
    <source>
        <dbReference type="ARBA" id="ARBA00024739"/>
    </source>
</evidence>
<dbReference type="GO" id="GO:0045892">
    <property type="term" value="P:negative regulation of DNA-templated transcription"/>
    <property type="evidence" value="ECO:0007669"/>
    <property type="project" value="InterPro"/>
</dbReference>
<evidence type="ECO:0000256" key="5">
    <source>
        <dbReference type="ARBA" id="ARBA00023015"/>
    </source>
</evidence>
<evidence type="ECO:0000256" key="1">
    <source>
        <dbReference type="ARBA" id="ARBA00005322"/>
    </source>
</evidence>
<keyword evidence="11" id="KW-0969">Cilium</keyword>